<dbReference type="Proteomes" id="UP000199548">
    <property type="component" value="Unassembled WGS sequence"/>
</dbReference>
<keyword evidence="3" id="KW-1185">Reference proteome</keyword>
<dbReference type="InterPro" id="IPR037401">
    <property type="entry name" value="SnoaL-like"/>
</dbReference>
<evidence type="ECO:0000313" key="3">
    <source>
        <dbReference type="Proteomes" id="UP000199548"/>
    </source>
</evidence>
<dbReference type="STRING" id="420953.SAMN05192543_101134"/>
<dbReference type="InterPro" id="IPR032710">
    <property type="entry name" value="NTF2-like_dom_sf"/>
</dbReference>
<dbReference type="SUPFAM" id="SSF54427">
    <property type="entry name" value="NTF2-like"/>
    <property type="match status" value="1"/>
</dbReference>
<accession>A0A1I3D678</accession>
<feature type="domain" description="SnoaL-like" evidence="1">
    <location>
        <begin position="5"/>
        <end position="55"/>
    </location>
</feature>
<evidence type="ECO:0000259" key="1">
    <source>
        <dbReference type="Pfam" id="PF12680"/>
    </source>
</evidence>
<dbReference type="OrthoDB" id="1115105at2"/>
<proteinExistence type="predicted"/>
<dbReference type="RefSeq" id="WP_091006355.1">
    <property type="nucleotide sequence ID" value="NZ_CP041743.1"/>
</dbReference>
<organism evidence="2 3">
    <name type="scientific">Paraburkholderia megapolitana</name>
    <dbReference type="NCBI Taxonomy" id="420953"/>
    <lineage>
        <taxon>Bacteria</taxon>
        <taxon>Pseudomonadati</taxon>
        <taxon>Pseudomonadota</taxon>
        <taxon>Betaproteobacteria</taxon>
        <taxon>Burkholderiales</taxon>
        <taxon>Burkholderiaceae</taxon>
        <taxon>Paraburkholderia</taxon>
    </lineage>
</organism>
<evidence type="ECO:0000313" key="2">
    <source>
        <dbReference type="EMBL" id="SFH82222.1"/>
    </source>
</evidence>
<gene>
    <name evidence="2" type="ORF">SAMN05192543_101134</name>
</gene>
<protein>
    <recommendedName>
        <fullName evidence="1">SnoaL-like domain-containing protein</fullName>
    </recommendedName>
</protein>
<dbReference type="Gene3D" id="3.10.450.50">
    <property type="match status" value="1"/>
</dbReference>
<dbReference type="Pfam" id="PF12680">
    <property type="entry name" value="SnoaL_2"/>
    <property type="match status" value="1"/>
</dbReference>
<dbReference type="AlphaFoldDB" id="A0A1I3D678"/>
<name>A0A1I3D678_9BURK</name>
<sequence length="108" mass="11733">MKKLVDTFIQTVNAFDVEGALALFASDAVIDDVSVGDAFVGTDGVRLYIEQFFVGYKTASKLLSLEQLDNFNAVARLDFTGNFGHEIGTLKIAINADGLIERIDADLE</sequence>
<reference evidence="2 3" key="1">
    <citation type="submission" date="2016-10" db="EMBL/GenBank/DDBJ databases">
        <authorList>
            <person name="de Groot N.N."/>
        </authorList>
    </citation>
    <scope>NUCLEOTIDE SEQUENCE [LARGE SCALE GENOMIC DNA]</scope>
    <source>
        <strain evidence="2 3">LMG 23650</strain>
    </source>
</reference>
<dbReference type="EMBL" id="FOQU01000001">
    <property type="protein sequence ID" value="SFH82222.1"/>
    <property type="molecule type" value="Genomic_DNA"/>
</dbReference>